<keyword evidence="1" id="KW-0472">Membrane</keyword>
<comment type="caution">
    <text evidence="2">The sequence shown here is derived from an EMBL/GenBank/DDBJ whole genome shotgun (WGS) entry which is preliminary data.</text>
</comment>
<name>A0A5B7G9A8_PORTR</name>
<proteinExistence type="predicted"/>
<keyword evidence="1" id="KW-0812">Transmembrane</keyword>
<sequence length="95" mass="11105">MFIGNIVFFRSCLVWVNWPFAVPLFIYVLVLVFFCSCLPSCTYFILGQWFDGLDLFPLVSSCVAVLRFLSSLTKRQIVPRILKYTKDTREQENHS</sequence>
<evidence type="ECO:0000313" key="3">
    <source>
        <dbReference type="Proteomes" id="UP000324222"/>
    </source>
</evidence>
<feature type="transmembrane region" description="Helical" evidence="1">
    <location>
        <begin position="20"/>
        <end position="46"/>
    </location>
</feature>
<reference evidence="2 3" key="1">
    <citation type="submission" date="2019-05" db="EMBL/GenBank/DDBJ databases">
        <title>Another draft genome of Portunus trituberculatus and its Hox gene families provides insights of decapod evolution.</title>
        <authorList>
            <person name="Jeong J.-H."/>
            <person name="Song I."/>
            <person name="Kim S."/>
            <person name="Choi T."/>
            <person name="Kim D."/>
            <person name="Ryu S."/>
            <person name="Kim W."/>
        </authorList>
    </citation>
    <scope>NUCLEOTIDE SEQUENCE [LARGE SCALE GENOMIC DNA]</scope>
    <source>
        <tissue evidence="2">Muscle</tissue>
    </source>
</reference>
<feature type="transmembrane region" description="Helical" evidence="1">
    <location>
        <begin position="52"/>
        <end position="70"/>
    </location>
</feature>
<dbReference type="AlphaFoldDB" id="A0A5B7G9A8"/>
<dbReference type="EMBL" id="VSRR010012081">
    <property type="protein sequence ID" value="MPC54065.1"/>
    <property type="molecule type" value="Genomic_DNA"/>
</dbReference>
<evidence type="ECO:0000313" key="2">
    <source>
        <dbReference type="EMBL" id="MPC54065.1"/>
    </source>
</evidence>
<keyword evidence="1" id="KW-1133">Transmembrane helix</keyword>
<organism evidence="2 3">
    <name type="scientific">Portunus trituberculatus</name>
    <name type="common">Swimming crab</name>
    <name type="synonym">Neptunus trituberculatus</name>
    <dbReference type="NCBI Taxonomy" id="210409"/>
    <lineage>
        <taxon>Eukaryota</taxon>
        <taxon>Metazoa</taxon>
        <taxon>Ecdysozoa</taxon>
        <taxon>Arthropoda</taxon>
        <taxon>Crustacea</taxon>
        <taxon>Multicrustacea</taxon>
        <taxon>Malacostraca</taxon>
        <taxon>Eumalacostraca</taxon>
        <taxon>Eucarida</taxon>
        <taxon>Decapoda</taxon>
        <taxon>Pleocyemata</taxon>
        <taxon>Brachyura</taxon>
        <taxon>Eubrachyura</taxon>
        <taxon>Portunoidea</taxon>
        <taxon>Portunidae</taxon>
        <taxon>Portuninae</taxon>
        <taxon>Portunus</taxon>
    </lineage>
</organism>
<dbReference type="Proteomes" id="UP000324222">
    <property type="component" value="Unassembled WGS sequence"/>
</dbReference>
<evidence type="ECO:0000256" key="1">
    <source>
        <dbReference type="SAM" id="Phobius"/>
    </source>
</evidence>
<protein>
    <submittedName>
        <fullName evidence="2">Uncharacterized protein</fullName>
    </submittedName>
</protein>
<gene>
    <name evidence="2" type="ORF">E2C01_047972</name>
</gene>
<keyword evidence="3" id="KW-1185">Reference proteome</keyword>
<accession>A0A5B7G9A8</accession>